<feature type="region of interest" description="Disordered" evidence="6">
    <location>
        <begin position="1"/>
        <end position="57"/>
    </location>
</feature>
<feature type="compositionally biased region" description="Low complexity" evidence="6">
    <location>
        <begin position="41"/>
        <end position="51"/>
    </location>
</feature>
<feature type="compositionally biased region" description="Basic and acidic residues" evidence="6">
    <location>
        <begin position="533"/>
        <end position="549"/>
    </location>
</feature>
<feature type="compositionally biased region" description="Polar residues" evidence="6">
    <location>
        <begin position="74"/>
        <end position="84"/>
    </location>
</feature>
<dbReference type="InterPro" id="IPR024758">
    <property type="entry name" value="Inp1"/>
</dbReference>
<gene>
    <name evidence="7" type="ORF">Daesc_005477</name>
</gene>
<feature type="compositionally biased region" description="Pro residues" evidence="6">
    <location>
        <begin position="631"/>
        <end position="644"/>
    </location>
</feature>
<feature type="region of interest" description="Disordered" evidence="6">
    <location>
        <begin position="731"/>
        <end position="757"/>
    </location>
</feature>
<evidence type="ECO:0000256" key="6">
    <source>
        <dbReference type="SAM" id="MobiDB-lite"/>
    </source>
</evidence>
<dbReference type="PANTHER" id="PTHR48125">
    <property type="entry name" value="LP07818P1"/>
    <property type="match status" value="1"/>
</dbReference>
<feature type="compositionally biased region" description="Basic and acidic residues" evidence="6">
    <location>
        <begin position="412"/>
        <end position="426"/>
    </location>
</feature>
<feature type="region of interest" description="Disordered" evidence="6">
    <location>
        <begin position="342"/>
        <end position="369"/>
    </location>
</feature>
<reference evidence="7 8" key="1">
    <citation type="journal article" date="2024" name="Front Chem Biol">
        <title>Unveiling the potential of Daldinia eschscholtzii MFLUCC 19-0629 through bioactivity and bioinformatics studies for enhanced sustainable agriculture production.</title>
        <authorList>
            <person name="Brooks S."/>
            <person name="Weaver J.A."/>
            <person name="Klomchit A."/>
            <person name="Alharthi S.A."/>
            <person name="Onlamun T."/>
            <person name="Nurani R."/>
            <person name="Vong T.K."/>
            <person name="Alberti F."/>
            <person name="Greco C."/>
        </authorList>
    </citation>
    <scope>NUCLEOTIDE SEQUENCE [LARGE SCALE GENOMIC DNA]</scope>
    <source>
        <strain evidence="7">MFLUCC 19-0629</strain>
    </source>
</reference>
<evidence type="ECO:0000256" key="1">
    <source>
        <dbReference type="ARBA" id="ARBA00003594"/>
    </source>
</evidence>
<comment type="function">
    <text evidence="1">Required for peroxisome inheritance.</text>
</comment>
<dbReference type="GO" id="GO:0005780">
    <property type="term" value="C:extrinsic component of intraperoxisomal membrane"/>
    <property type="evidence" value="ECO:0007669"/>
    <property type="project" value="InterPro"/>
</dbReference>
<dbReference type="PANTHER" id="PTHR48125:SF12">
    <property type="entry name" value="AT HOOK TRANSCRIPTION FACTOR FAMILY-RELATED"/>
    <property type="match status" value="1"/>
</dbReference>
<evidence type="ECO:0000256" key="4">
    <source>
        <dbReference type="ARBA" id="ARBA00021397"/>
    </source>
</evidence>
<feature type="region of interest" description="Disordered" evidence="6">
    <location>
        <begin position="404"/>
        <end position="654"/>
    </location>
</feature>
<name>A0AAX6ML96_9PEZI</name>
<feature type="region of interest" description="Disordered" evidence="6">
    <location>
        <begin position="74"/>
        <end position="99"/>
    </location>
</feature>
<organism evidence="7 8">
    <name type="scientific">Daldinia eschscholtzii</name>
    <dbReference type="NCBI Taxonomy" id="292717"/>
    <lineage>
        <taxon>Eukaryota</taxon>
        <taxon>Fungi</taxon>
        <taxon>Dikarya</taxon>
        <taxon>Ascomycota</taxon>
        <taxon>Pezizomycotina</taxon>
        <taxon>Sordariomycetes</taxon>
        <taxon>Xylariomycetidae</taxon>
        <taxon>Xylariales</taxon>
        <taxon>Hypoxylaceae</taxon>
        <taxon>Daldinia</taxon>
    </lineage>
</organism>
<dbReference type="Proteomes" id="UP001369815">
    <property type="component" value="Unassembled WGS sequence"/>
</dbReference>
<sequence length="757" mass="83365">MADDPKFPLGKTDMPRPRRAITEPIARPSSPAPAPAPAPASTPGSGSTTASQSEELVETLYSHPSVKIISFTSTQSNSFGSRPSSSHEDRPGTLPASSRLERTLAVGPFRIYRAPGSVAFLSCGSALQPILPKSQCWCIDEDNSRFVLQIRRPQYWRIELPVSNPDDQDRALLLKEVLGKTLLFEKTHCPFKRSFTVEIPEDPHTPVKKKAWTPEGKNLISSPFSDSSLQSSPTARLYMDRRSSTLSDISLFRDDLGTHSPRDFSQYNYRPESRQLMSESEESTAAEERENNNLPKKLDLGALKALQEGGQSLASNFGTVLDLANIPWDIVKDNVVSYNTRQSISGQSDISPTSTSQNQRAMQAQEAAANLAVRDAEQLLGSTDSPSISTQPQTSQAVDFEKWESTLQEKPVPNDREEEVIGKEVDEGPSSFEGSGRIAPLNLKKKRMSRMLAGRTYTAPPQVTTVSSKSRRSSSATKPRPLPHSRILESDESSPAGSSDSFHSVQSWNLPANPLPPSPPSSRPITPSQSEFPHPHDDIVPSQPPHEESNPAYTNTPETDRTFNASSEEAKDHANEPASPSQRSPTNRRDSHVTIAESSKPSHASGVEEKPQIRPRPRPHSLSMSRRALSPLPPPANFFSPPPRQTQTPQSRMDAVRRLPATIINKTVELILSPPTYLVNLMLKVAARILAGEWRGFVFGIGEGGEKIPVQWDYSDGEFSDWSDDEESYALARNKQSSSNNSNNSISQSEDNRWEVD</sequence>
<dbReference type="Pfam" id="PF12634">
    <property type="entry name" value="Inp1"/>
    <property type="match status" value="1"/>
</dbReference>
<feature type="compositionally biased region" description="Pro residues" evidence="6">
    <location>
        <begin position="513"/>
        <end position="522"/>
    </location>
</feature>
<evidence type="ECO:0000313" key="8">
    <source>
        <dbReference type="Proteomes" id="UP001369815"/>
    </source>
</evidence>
<feature type="compositionally biased region" description="Low complexity" evidence="6">
    <location>
        <begin position="734"/>
        <end position="749"/>
    </location>
</feature>
<comment type="caution">
    <text evidence="7">The sequence shown here is derived from an EMBL/GenBank/DDBJ whole genome shotgun (WGS) entry which is preliminary data.</text>
</comment>
<evidence type="ECO:0000313" key="7">
    <source>
        <dbReference type="EMBL" id="KAK6953177.1"/>
    </source>
</evidence>
<dbReference type="EMBL" id="JBANMG010000005">
    <property type="protein sequence ID" value="KAK6953177.1"/>
    <property type="molecule type" value="Genomic_DNA"/>
</dbReference>
<dbReference type="AlphaFoldDB" id="A0AAX6ML96"/>
<keyword evidence="5" id="KW-0472">Membrane</keyword>
<evidence type="ECO:0000256" key="3">
    <source>
        <dbReference type="ARBA" id="ARBA00010707"/>
    </source>
</evidence>
<feature type="compositionally biased region" description="Polar residues" evidence="6">
    <location>
        <begin position="551"/>
        <end position="567"/>
    </location>
</feature>
<dbReference type="GO" id="GO:0045033">
    <property type="term" value="P:peroxisome inheritance"/>
    <property type="evidence" value="ECO:0007669"/>
    <property type="project" value="InterPro"/>
</dbReference>
<comment type="subcellular location">
    <subcellularLocation>
        <location evidence="2">Peroxisome membrane</location>
        <topology evidence="2">Peripheral membrane protein</topology>
    </subcellularLocation>
</comment>
<comment type="similarity">
    <text evidence="3">Belongs to the INP1 family.</text>
</comment>
<feature type="compositionally biased region" description="Polar residues" evidence="6">
    <location>
        <begin position="342"/>
        <end position="356"/>
    </location>
</feature>
<accession>A0AAX6ML96</accession>
<feature type="compositionally biased region" description="Pro residues" evidence="6">
    <location>
        <begin position="30"/>
        <end position="40"/>
    </location>
</feature>
<protein>
    <recommendedName>
        <fullName evidence="4">Inheritance of peroxisomes protein 1</fullName>
    </recommendedName>
</protein>
<feature type="compositionally biased region" description="Low complexity" evidence="6">
    <location>
        <begin position="357"/>
        <end position="369"/>
    </location>
</feature>
<evidence type="ECO:0000256" key="2">
    <source>
        <dbReference type="ARBA" id="ARBA00004421"/>
    </source>
</evidence>
<keyword evidence="8" id="KW-1185">Reference proteome</keyword>
<proteinExistence type="inferred from homology"/>
<feature type="region of interest" description="Disordered" evidence="6">
    <location>
        <begin position="262"/>
        <end position="294"/>
    </location>
</feature>
<evidence type="ECO:0000256" key="5">
    <source>
        <dbReference type="ARBA" id="ARBA00023136"/>
    </source>
</evidence>